<sequence>MCTPTPKPEVLRIPEMNERLLRGTANLEQHLTPEQQQKVTDWVTSNAEHLWTADGAPLAPRSKGGAYVIAIDEPHMAVLFTIAKRLDFYRPVVYRSHVDIRPDQVADPASPAAQVWDWAWSHVKAADIFVSNPGQSVLTQVVPKHKLGYMVHTLGTPDGVSKKLSDRDVRYYLQEFNEVCRRQCMPTLMYPGRDYNDQIASFEQSDGVADALPAYVAFRRDSRFCEHEMTGFHRGVTDRETLKELNESPAML</sequence>
<proteinExistence type="predicted"/>
<dbReference type="Gene3D" id="3.40.50.2000">
    <property type="entry name" value="Glycogen Phosphorylase B"/>
    <property type="match status" value="1"/>
</dbReference>
<name>A0AAE0WI00_9PEZI</name>
<dbReference type="PANTHER" id="PTHR47779">
    <property type="entry name" value="SYNTHASE (CCG-9), PUTATIVE (AFU_ORTHOLOGUE AFUA_3G12100)-RELATED"/>
    <property type="match status" value="1"/>
</dbReference>
<dbReference type="InterPro" id="IPR052078">
    <property type="entry name" value="Trehalose_Metab_GTase"/>
</dbReference>
<dbReference type="EMBL" id="JAUTXT010000114">
    <property type="protein sequence ID" value="KAK3669143.1"/>
    <property type="molecule type" value="Genomic_DNA"/>
</dbReference>
<evidence type="ECO:0000313" key="1">
    <source>
        <dbReference type="EMBL" id="KAK3669143.1"/>
    </source>
</evidence>
<organism evidence="1 2">
    <name type="scientific">Recurvomyces mirabilis</name>
    <dbReference type="NCBI Taxonomy" id="574656"/>
    <lineage>
        <taxon>Eukaryota</taxon>
        <taxon>Fungi</taxon>
        <taxon>Dikarya</taxon>
        <taxon>Ascomycota</taxon>
        <taxon>Pezizomycotina</taxon>
        <taxon>Dothideomycetes</taxon>
        <taxon>Dothideomycetidae</taxon>
        <taxon>Mycosphaerellales</taxon>
        <taxon>Teratosphaeriaceae</taxon>
        <taxon>Recurvomyces</taxon>
    </lineage>
</organism>
<reference evidence="1" key="1">
    <citation type="submission" date="2023-07" db="EMBL/GenBank/DDBJ databases">
        <title>Black Yeasts Isolated from many extreme environments.</title>
        <authorList>
            <person name="Coleine C."/>
            <person name="Stajich J.E."/>
            <person name="Selbmann L."/>
        </authorList>
    </citation>
    <scope>NUCLEOTIDE SEQUENCE</scope>
    <source>
        <strain evidence="1">CCFEE 5485</strain>
    </source>
</reference>
<accession>A0AAE0WI00</accession>
<comment type="caution">
    <text evidence="1">The sequence shown here is derived from an EMBL/GenBank/DDBJ whole genome shotgun (WGS) entry which is preliminary data.</text>
</comment>
<evidence type="ECO:0000313" key="2">
    <source>
        <dbReference type="Proteomes" id="UP001274830"/>
    </source>
</evidence>
<dbReference type="PANTHER" id="PTHR47779:SF1">
    <property type="entry name" value="SYNTHASE (CCG-9), PUTATIVE (AFU_ORTHOLOGUE AFUA_3G12100)-RELATED"/>
    <property type="match status" value="1"/>
</dbReference>
<protein>
    <submittedName>
        <fullName evidence="1">Uncharacterized protein</fullName>
    </submittedName>
</protein>
<dbReference type="Proteomes" id="UP001274830">
    <property type="component" value="Unassembled WGS sequence"/>
</dbReference>
<dbReference type="AlphaFoldDB" id="A0AAE0WI00"/>
<keyword evidence="2" id="KW-1185">Reference proteome</keyword>
<gene>
    <name evidence="1" type="ORF">LTR78_010976</name>
</gene>